<dbReference type="GO" id="GO:0005730">
    <property type="term" value="C:nucleolus"/>
    <property type="evidence" value="ECO:0007669"/>
    <property type="project" value="TreeGrafter"/>
</dbReference>
<dbReference type="InterPro" id="IPR048333">
    <property type="entry name" value="HA2_WH"/>
</dbReference>
<feature type="region of interest" description="Disordered" evidence="8">
    <location>
        <begin position="194"/>
        <end position="359"/>
    </location>
</feature>
<dbReference type="Pfam" id="PF21010">
    <property type="entry name" value="HA2_C"/>
    <property type="match status" value="1"/>
</dbReference>
<comment type="catalytic activity">
    <reaction evidence="7">
        <text>ATP + H2O = ADP + phosphate + H(+)</text>
        <dbReference type="Rhea" id="RHEA:13065"/>
        <dbReference type="ChEBI" id="CHEBI:15377"/>
        <dbReference type="ChEBI" id="CHEBI:15378"/>
        <dbReference type="ChEBI" id="CHEBI:30616"/>
        <dbReference type="ChEBI" id="CHEBI:43474"/>
        <dbReference type="ChEBI" id="CHEBI:456216"/>
        <dbReference type="EC" id="3.6.4.13"/>
    </reaction>
</comment>
<evidence type="ECO:0000313" key="12">
    <source>
        <dbReference type="Proteomes" id="UP000310121"/>
    </source>
</evidence>
<dbReference type="PROSITE" id="PS00690">
    <property type="entry name" value="DEAH_ATP_HELICASE"/>
    <property type="match status" value="1"/>
</dbReference>
<name>A0A4S9UGE6_AURPU</name>
<feature type="region of interest" description="Disordered" evidence="8">
    <location>
        <begin position="63"/>
        <end position="94"/>
    </location>
</feature>
<dbReference type="CDD" id="cd18791">
    <property type="entry name" value="SF2_C_RHA"/>
    <property type="match status" value="1"/>
</dbReference>
<dbReference type="InterPro" id="IPR002464">
    <property type="entry name" value="DNA/RNA_helicase_DEAH_CS"/>
</dbReference>
<dbReference type="Pfam" id="PF00270">
    <property type="entry name" value="DEAD"/>
    <property type="match status" value="1"/>
</dbReference>
<dbReference type="PANTHER" id="PTHR18934">
    <property type="entry name" value="ATP-DEPENDENT RNA HELICASE"/>
    <property type="match status" value="1"/>
</dbReference>
<feature type="compositionally biased region" description="Acidic residues" evidence="8">
    <location>
        <begin position="757"/>
        <end position="772"/>
    </location>
</feature>
<dbReference type="InterPro" id="IPR001650">
    <property type="entry name" value="Helicase_C-like"/>
</dbReference>
<protein>
    <recommendedName>
        <fullName evidence="2">RNA helicase</fullName>
        <ecNumber evidence="2">3.6.4.13</ecNumber>
    </recommendedName>
</protein>
<comment type="caution">
    <text evidence="11">The sequence shown here is derived from an EMBL/GenBank/DDBJ whole genome shotgun (WGS) entry which is preliminary data.</text>
</comment>
<dbReference type="Pfam" id="PF00271">
    <property type="entry name" value="Helicase_C"/>
    <property type="match status" value="1"/>
</dbReference>
<dbReference type="PANTHER" id="PTHR18934:SF99">
    <property type="entry name" value="ATP-DEPENDENT RNA HELICASE DHX37-RELATED"/>
    <property type="match status" value="1"/>
</dbReference>
<evidence type="ECO:0000256" key="6">
    <source>
        <dbReference type="ARBA" id="ARBA00022840"/>
    </source>
</evidence>
<dbReference type="Gene3D" id="3.40.50.300">
    <property type="entry name" value="P-loop containing nucleotide triphosphate hydrolases"/>
    <property type="match status" value="2"/>
</dbReference>
<dbReference type="GO" id="GO:0003723">
    <property type="term" value="F:RNA binding"/>
    <property type="evidence" value="ECO:0007669"/>
    <property type="project" value="TreeGrafter"/>
</dbReference>
<proteinExistence type="inferred from homology"/>
<evidence type="ECO:0000256" key="1">
    <source>
        <dbReference type="ARBA" id="ARBA00008792"/>
    </source>
</evidence>
<evidence type="ECO:0000256" key="8">
    <source>
        <dbReference type="SAM" id="MobiDB-lite"/>
    </source>
</evidence>
<feature type="domain" description="Helicase ATP-binding" evidence="9">
    <location>
        <begin position="455"/>
        <end position="639"/>
    </location>
</feature>
<dbReference type="PROSITE" id="PS51194">
    <property type="entry name" value="HELICASE_CTER"/>
    <property type="match status" value="1"/>
</dbReference>
<dbReference type="SUPFAM" id="SSF52540">
    <property type="entry name" value="P-loop containing nucleoside triphosphate hydrolases"/>
    <property type="match status" value="1"/>
</dbReference>
<organism evidence="11 12">
    <name type="scientific">Aureobasidium pullulans</name>
    <name type="common">Black yeast</name>
    <name type="synonym">Pullularia pullulans</name>
    <dbReference type="NCBI Taxonomy" id="5580"/>
    <lineage>
        <taxon>Eukaryota</taxon>
        <taxon>Fungi</taxon>
        <taxon>Dikarya</taxon>
        <taxon>Ascomycota</taxon>
        <taxon>Pezizomycotina</taxon>
        <taxon>Dothideomycetes</taxon>
        <taxon>Dothideomycetidae</taxon>
        <taxon>Dothideales</taxon>
        <taxon>Saccotheciaceae</taxon>
        <taxon>Aureobasidium</taxon>
    </lineage>
</organism>
<feature type="compositionally biased region" description="Low complexity" evidence="8">
    <location>
        <begin position="206"/>
        <end position="234"/>
    </location>
</feature>
<dbReference type="Pfam" id="PF04408">
    <property type="entry name" value="WHD_HA2"/>
    <property type="match status" value="1"/>
</dbReference>
<dbReference type="InterPro" id="IPR011545">
    <property type="entry name" value="DEAD/DEAH_box_helicase_dom"/>
</dbReference>
<feature type="compositionally biased region" description="Basic and acidic residues" evidence="8">
    <location>
        <begin position="253"/>
        <end position="263"/>
    </location>
</feature>
<feature type="compositionally biased region" description="Gly residues" evidence="8">
    <location>
        <begin position="235"/>
        <end position="248"/>
    </location>
</feature>
<feature type="region of interest" description="Disordered" evidence="8">
    <location>
        <begin position="706"/>
        <end position="772"/>
    </location>
</feature>
<dbReference type="PROSITE" id="PS51192">
    <property type="entry name" value="HELICASE_ATP_BIND_1"/>
    <property type="match status" value="1"/>
</dbReference>
<reference evidence="11 12" key="1">
    <citation type="submission" date="2018-10" db="EMBL/GenBank/DDBJ databases">
        <title>Fifty Aureobasidium pullulans genomes reveal a recombining polyextremotolerant generalist.</title>
        <authorList>
            <person name="Gostincar C."/>
            <person name="Turk M."/>
            <person name="Zajc J."/>
            <person name="Gunde-Cimerman N."/>
        </authorList>
    </citation>
    <scope>NUCLEOTIDE SEQUENCE [LARGE SCALE GENOMIC DNA]</scope>
    <source>
        <strain evidence="11 12">EXF-3844</strain>
    </source>
</reference>
<dbReference type="GO" id="GO:0003724">
    <property type="term" value="F:RNA helicase activity"/>
    <property type="evidence" value="ECO:0007669"/>
    <property type="project" value="UniProtKB-EC"/>
</dbReference>
<feature type="domain" description="Helicase C-terminal" evidence="10">
    <location>
        <begin position="745"/>
        <end position="908"/>
    </location>
</feature>
<dbReference type="CDD" id="cd17982">
    <property type="entry name" value="DEXHc_DHX37"/>
    <property type="match status" value="1"/>
</dbReference>
<dbReference type="InterPro" id="IPR014001">
    <property type="entry name" value="Helicase_ATP-bd"/>
</dbReference>
<evidence type="ECO:0000256" key="5">
    <source>
        <dbReference type="ARBA" id="ARBA00022806"/>
    </source>
</evidence>
<dbReference type="SMART" id="SM00847">
    <property type="entry name" value="HA2"/>
    <property type="match status" value="1"/>
</dbReference>
<dbReference type="EMBL" id="QZBN01000723">
    <property type="protein sequence ID" value="THZ37534.1"/>
    <property type="molecule type" value="Genomic_DNA"/>
</dbReference>
<keyword evidence="3" id="KW-0547">Nucleotide-binding</keyword>
<evidence type="ECO:0000259" key="10">
    <source>
        <dbReference type="PROSITE" id="PS51194"/>
    </source>
</evidence>
<dbReference type="SMART" id="SM00487">
    <property type="entry name" value="DEXDc"/>
    <property type="match status" value="1"/>
</dbReference>
<sequence length="1316" mass="144985">MVIYPRAGPPACMELKSEKLQSPCPTFRERVHLSLPPSYLSAQTTIMPPKFVPRDRKKGRIAKAKAKNSHSHDEVADANAAEILPPTPSEKEARKSQLQAEIRAQNSTSVISGKKKKRLDKYIDNKLKKEENLALIKKLAAQKVDTSLLLSSKKLGRGGESARERLERALAEKEQGINVAANDAILFEKRKRPALELESESEDDQTSTPQTKASKSAAAKASTSASAPAPAPAAGKGGLFAAGQGLFGSGLKRPLETDEEGKPVIKSRKRTKVINKSAPVVAQEPEWTGFSGDEDEEDDDDEEDDEESSEEDIEDGEEDSDEEDEEDDDEDEEESDENSEEESDSDEDMEDAEAVKEAKKARSSAFKMWATEQRNNAIGFVPSSNLEAVNSTDVKQPTNFVPRAPSPENLPPELAISATTASDNRPAVSLVIPRTPEIQEARLKLPVVQEEQKIMEAVHNNNVLVVWGATGSGKTTQVPQMMFESGYGSKIGQAEGEGKAKGMIGVTQPRRVAAVSVSERVGTELCGMKDRVGYQIRFDTTVSKDTAIKFMTDGILLREIANDFILSRYSAIVIDEAHERSVNTDILIGMMSRIVDLRAQMAKEEPEKYYPLKLVIMSATLRITDFTENTRLFRNGPPPIVKAEGRQYPVTDHFSRKTTHDYVEDMFGKITRGHKKLPPGGMLCFLTGQQEIIQLAKKLRTAFPADTGSQVRQPRVHVSAADAPLEIDDMDAEAQPASRREEDDDSDDSDIEIRGLEDEEDDKEFEIEGEEQPVESLRVHVLPLYSQLPTKQQLKVFEQPPEGSRLIVLATNVAETSLTIPGVRYVFDCGRSKEKKYEASTGVQTFEIDFISKASAAQRAGRAGRTGPGHCYRLYSSAVYERDFEEYAIPEILRSPIEGVVLSLKSMDIQTIVNFPFPTPPDRKALAKAEKLLTFLGAIDAHGKITETGKELSAYPLSPRYARMLLLGRRYNLSAHTIALVAALAVPELFIPQTQYNLENAPDEAESDDENDTARERFAKRQIRSEADNIAASAAEVKRRAYGKAHATLSRWDDRSDALKLLTAMAAYSASSSPASFCSDYFLREKAMKEAGQLKQQLTAIVRSHSRTGTEDPTLNQKTLPPPTDKQRAILKQFVAAGFIDQVAVRADIIGIALSRNPRRAIEVPYRTLFASSTGDIAGTDPEARAAAKLSYVHPSSVLARLTVPEMPDYIIYSHLSRQAPSPPFTDLPKTRLHPLTTVTAKQLANLAEGTPLLEVGKPVGKIEQLPRGADGRERREVWVGLSLRGEKEGTPWPVGARKVVQKRVGGAWEIEKVVG</sequence>
<dbReference type="GO" id="GO:0016787">
    <property type="term" value="F:hydrolase activity"/>
    <property type="evidence" value="ECO:0007669"/>
    <property type="project" value="UniProtKB-KW"/>
</dbReference>
<dbReference type="Proteomes" id="UP000310121">
    <property type="component" value="Unassembled WGS sequence"/>
</dbReference>
<dbReference type="GO" id="GO:0005524">
    <property type="term" value="F:ATP binding"/>
    <property type="evidence" value="ECO:0007669"/>
    <property type="project" value="UniProtKB-KW"/>
</dbReference>
<gene>
    <name evidence="11" type="ORF">D6C90_06680</name>
</gene>
<evidence type="ECO:0000256" key="2">
    <source>
        <dbReference type="ARBA" id="ARBA00012552"/>
    </source>
</evidence>
<dbReference type="EC" id="3.6.4.13" evidence="2"/>
<evidence type="ECO:0000256" key="7">
    <source>
        <dbReference type="ARBA" id="ARBA00047984"/>
    </source>
</evidence>
<evidence type="ECO:0000256" key="4">
    <source>
        <dbReference type="ARBA" id="ARBA00022801"/>
    </source>
</evidence>
<dbReference type="Gene3D" id="1.20.120.1080">
    <property type="match status" value="1"/>
</dbReference>
<dbReference type="SMART" id="SM00490">
    <property type="entry name" value="HELICc"/>
    <property type="match status" value="1"/>
</dbReference>
<keyword evidence="6" id="KW-0067">ATP-binding</keyword>
<accession>A0A4S9UGE6</accession>
<dbReference type="InterPro" id="IPR007502">
    <property type="entry name" value="Helicase-assoc_dom"/>
</dbReference>
<evidence type="ECO:0000259" key="9">
    <source>
        <dbReference type="PROSITE" id="PS51192"/>
    </source>
</evidence>
<evidence type="ECO:0000313" key="11">
    <source>
        <dbReference type="EMBL" id="THZ37534.1"/>
    </source>
</evidence>
<dbReference type="FunFam" id="3.40.50.300:FF:000637">
    <property type="entry name" value="ATP-dependent RNA helicase DHX37/DHR1"/>
    <property type="match status" value="1"/>
</dbReference>
<dbReference type="GO" id="GO:0000462">
    <property type="term" value="P:maturation of SSU-rRNA from tricistronic rRNA transcript (SSU-rRNA, 5.8S rRNA, LSU-rRNA)"/>
    <property type="evidence" value="ECO:0007669"/>
    <property type="project" value="TreeGrafter"/>
</dbReference>
<keyword evidence="4 11" id="KW-0378">Hydrolase</keyword>
<feature type="compositionally biased region" description="Acidic residues" evidence="8">
    <location>
        <begin position="292"/>
        <end position="352"/>
    </location>
</feature>
<dbReference type="InterPro" id="IPR027417">
    <property type="entry name" value="P-loop_NTPase"/>
</dbReference>
<keyword evidence="5" id="KW-0347">Helicase</keyword>
<comment type="similarity">
    <text evidence="1">Belongs to the DEAD box helicase family. DEAH subfamily.</text>
</comment>
<dbReference type="GO" id="GO:1990904">
    <property type="term" value="C:ribonucleoprotein complex"/>
    <property type="evidence" value="ECO:0007669"/>
    <property type="project" value="UniProtKB-ARBA"/>
</dbReference>
<evidence type="ECO:0000256" key="3">
    <source>
        <dbReference type="ARBA" id="ARBA00022741"/>
    </source>
</evidence>